<evidence type="ECO:0000313" key="7">
    <source>
        <dbReference type="Proteomes" id="UP000273977"/>
    </source>
</evidence>
<evidence type="ECO:0000313" key="6">
    <source>
        <dbReference type="EMBL" id="RPA60848.1"/>
    </source>
</evidence>
<keyword evidence="7" id="KW-1185">Reference proteome</keyword>
<dbReference type="SUPFAM" id="SSF63418">
    <property type="entry name" value="MurE/MurF N-terminal domain"/>
    <property type="match status" value="1"/>
</dbReference>
<feature type="domain" description="Mur ligase central" evidence="5">
    <location>
        <begin position="115"/>
        <end position="325"/>
    </location>
</feature>
<dbReference type="Proteomes" id="UP000273977">
    <property type="component" value="Unassembled WGS sequence"/>
</dbReference>
<comment type="pathway">
    <text evidence="1 3">Cell wall biogenesis; peptidoglycan biosynthesis.</text>
</comment>
<dbReference type="RefSeq" id="WP_123779673.1">
    <property type="nucleotide sequence ID" value="NZ_RKMG01000008.1"/>
</dbReference>
<name>A0A3N4GG78_9LACT</name>
<dbReference type="AlphaFoldDB" id="A0A3N4GG78"/>
<dbReference type="Gene3D" id="3.40.1390.10">
    <property type="entry name" value="MurE/MurF, N-terminal domain"/>
    <property type="match status" value="1"/>
</dbReference>
<dbReference type="GO" id="GO:0051301">
    <property type="term" value="P:cell division"/>
    <property type="evidence" value="ECO:0007669"/>
    <property type="project" value="UniProtKB-KW"/>
</dbReference>
<dbReference type="InterPro" id="IPR005761">
    <property type="entry name" value="UDP-N-AcMur-Glu-dNH2Pim_ligase"/>
</dbReference>
<dbReference type="InterPro" id="IPR004101">
    <property type="entry name" value="Mur_ligase_C"/>
</dbReference>
<keyword evidence="3" id="KW-0133">Cell shape</keyword>
<comment type="caution">
    <text evidence="6">The sequence shown here is derived from an EMBL/GenBank/DDBJ whole genome shotgun (WGS) entry which is preliminary data.</text>
</comment>
<dbReference type="GO" id="GO:0008360">
    <property type="term" value="P:regulation of cell shape"/>
    <property type="evidence" value="ECO:0007669"/>
    <property type="project" value="UniProtKB-KW"/>
</dbReference>
<dbReference type="Pfam" id="PF02875">
    <property type="entry name" value="Mur_ligase_C"/>
    <property type="match status" value="1"/>
</dbReference>
<dbReference type="InterPro" id="IPR036615">
    <property type="entry name" value="Mur_ligase_C_dom_sf"/>
</dbReference>
<evidence type="ECO:0000259" key="4">
    <source>
        <dbReference type="Pfam" id="PF02875"/>
    </source>
</evidence>
<dbReference type="Gene3D" id="3.40.1190.10">
    <property type="entry name" value="Mur-like, catalytic domain"/>
    <property type="match status" value="1"/>
</dbReference>
<keyword evidence="3" id="KW-0573">Peptidoglycan synthesis</keyword>
<evidence type="ECO:0000259" key="5">
    <source>
        <dbReference type="Pfam" id="PF08245"/>
    </source>
</evidence>
<dbReference type="SUPFAM" id="SSF53244">
    <property type="entry name" value="MurD-like peptide ligases, peptide-binding domain"/>
    <property type="match status" value="1"/>
</dbReference>
<proteinExistence type="inferred from homology"/>
<protein>
    <submittedName>
        <fullName evidence="6">UDP-N-acetylmuramyl-tripeptide synthetase</fullName>
    </submittedName>
</protein>
<dbReference type="OrthoDB" id="9800958at2"/>
<dbReference type="GO" id="GO:0071555">
    <property type="term" value="P:cell wall organization"/>
    <property type="evidence" value="ECO:0007669"/>
    <property type="project" value="UniProtKB-KW"/>
</dbReference>
<keyword evidence="3" id="KW-0961">Cell wall biogenesis/degradation</keyword>
<sequence length="520" mass="57361">MSDSMNLEAIIAFFKSQADDIQIINGERAAGIEVGQITFDSREVVPGTLFVCKGLAFKEAYLVDAIEKGAVAYVSEQAFQVDVPGIVVSNIRQAMPILANEFYQAPWQTVSISGITGTKGKTTTAGFVNQILSQDSHEKNAPQPGFISSTFNYDGVTKEVSSLTTPEAMDLYRMLATMRDHNVTRATMEVSSQALKYNRVDGVGMDIVAFLNISPDHISPVEHPTFEDYFHSKLRIFEHGRVAVLNEDTDHFDEILAAAQAATNIEKIVTVSRKNPGADYFANQLTFNDSQQNFIVHNAGEVIPMTLNVLGHFNVNNALVAAAIARENNIAWSTIQTALAQATSEGRMDVYKTSDGNITFVIDFAHNKISFEELFSSVKEMAPDNDIRIVFGSAGGKAENRRPDMGHVAGLNTDEIYLTSDDPNFEDPYKIMDEIEAGIREVNPNANVRRQMDRTGAIYTAYQDTMATGKATTIIVAGKGSEATIKIKGRNEVYVPDYEYVQQLIAFYEFTGKMDIIKKK</sequence>
<gene>
    <name evidence="6" type="primary">murE</name>
    <name evidence="6" type="ORF">EF384_03875</name>
</gene>
<comment type="similarity">
    <text evidence="2">Belongs to the MurCDEF family. MurE subfamily.</text>
</comment>
<dbReference type="SUPFAM" id="SSF53623">
    <property type="entry name" value="MurD-like peptide ligases, catalytic domain"/>
    <property type="match status" value="1"/>
</dbReference>
<evidence type="ECO:0000256" key="2">
    <source>
        <dbReference type="ARBA" id="ARBA00005898"/>
    </source>
</evidence>
<dbReference type="InterPro" id="IPR036565">
    <property type="entry name" value="Mur-like_cat_sf"/>
</dbReference>
<dbReference type="Pfam" id="PF08245">
    <property type="entry name" value="Mur_ligase_M"/>
    <property type="match status" value="1"/>
</dbReference>
<dbReference type="GO" id="GO:0016881">
    <property type="term" value="F:acid-amino acid ligase activity"/>
    <property type="evidence" value="ECO:0007669"/>
    <property type="project" value="InterPro"/>
</dbReference>
<dbReference type="EMBL" id="RKMG01000008">
    <property type="protein sequence ID" value="RPA60848.1"/>
    <property type="molecule type" value="Genomic_DNA"/>
</dbReference>
<dbReference type="InterPro" id="IPR013221">
    <property type="entry name" value="Mur_ligase_cen"/>
</dbReference>
<keyword evidence="3" id="KW-0131">Cell cycle</keyword>
<dbReference type="PANTHER" id="PTHR23135">
    <property type="entry name" value="MUR LIGASE FAMILY MEMBER"/>
    <property type="match status" value="1"/>
</dbReference>
<evidence type="ECO:0000256" key="1">
    <source>
        <dbReference type="ARBA" id="ARBA00004752"/>
    </source>
</evidence>
<dbReference type="NCBIfam" id="TIGR01085">
    <property type="entry name" value="murE"/>
    <property type="match status" value="1"/>
</dbReference>
<dbReference type="UniPathway" id="UPA00219"/>
<dbReference type="GO" id="GO:0005737">
    <property type="term" value="C:cytoplasm"/>
    <property type="evidence" value="ECO:0007669"/>
    <property type="project" value="UniProtKB-SubCell"/>
</dbReference>
<reference evidence="6 7" key="1">
    <citation type="submission" date="2018-11" db="EMBL/GenBank/DDBJ databases">
        <title>Aerococcus sp. SJQ22, whole genome shotgun sequence.</title>
        <authorList>
            <person name="Sun L."/>
            <person name="Gao X."/>
            <person name="Chen W."/>
            <person name="Huang K."/>
        </authorList>
    </citation>
    <scope>NUCLEOTIDE SEQUENCE [LARGE SCALE GENOMIC DNA]</scope>
    <source>
        <strain evidence="6 7">SJQ22</strain>
    </source>
</reference>
<accession>A0A3N4GG78</accession>
<dbReference type="GO" id="GO:0005524">
    <property type="term" value="F:ATP binding"/>
    <property type="evidence" value="ECO:0007669"/>
    <property type="project" value="InterPro"/>
</dbReference>
<feature type="domain" description="Mur ligase C-terminal" evidence="4">
    <location>
        <begin position="346"/>
        <end position="480"/>
    </location>
</feature>
<organism evidence="6 7">
    <name type="scientific">Aerococcus agrisoli</name>
    <dbReference type="NCBI Taxonomy" id="2487350"/>
    <lineage>
        <taxon>Bacteria</taxon>
        <taxon>Bacillati</taxon>
        <taxon>Bacillota</taxon>
        <taxon>Bacilli</taxon>
        <taxon>Lactobacillales</taxon>
        <taxon>Aerococcaceae</taxon>
        <taxon>Aerococcus</taxon>
    </lineage>
</organism>
<evidence type="ECO:0000256" key="3">
    <source>
        <dbReference type="RuleBase" id="RU004135"/>
    </source>
</evidence>
<keyword evidence="3" id="KW-0132">Cell division</keyword>
<dbReference type="Gene3D" id="3.90.190.20">
    <property type="entry name" value="Mur ligase, C-terminal domain"/>
    <property type="match status" value="1"/>
</dbReference>
<dbReference type="GO" id="GO:0009252">
    <property type="term" value="P:peptidoglycan biosynthetic process"/>
    <property type="evidence" value="ECO:0007669"/>
    <property type="project" value="UniProtKB-UniPathway"/>
</dbReference>
<comment type="subcellular location">
    <subcellularLocation>
        <location evidence="3">Cytoplasm</location>
    </subcellularLocation>
</comment>
<dbReference type="InterPro" id="IPR035911">
    <property type="entry name" value="MurE/MurF_N"/>
</dbReference>
<dbReference type="PANTHER" id="PTHR23135:SF4">
    <property type="entry name" value="UDP-N-ACETYLMURAMOYL-L-ALANYL-D-GLUTAMATE--2,6-DIAMINOPIMELATE LIGASE MURE HOMOLOG, CHLOROPLASTIC"/>
    <property type="match status" value="1"/>
</dbReference>